<reference evidence="3 4" key="1">
    <citation type="journal article" date="2015" name="Nature">
        <title>rRNA introns, odd ribosomes, and small enigmatic genomes across a large radiation of phyla.</title>
        <authorList>
            <person name="Brown C.T."/>
            <person name="Hug L.A."/>
            <person name="Thomas B.C."/>
            <person name="Sharon I."/>
            <person name="Castelle C.J."/>
            <person name="Singh A."/>
            <person name="Wilkins M.J."/>
            <person name="Williams K.H."/>
            <person name="Banfield J.F."/>
        </authorList>
    </citation>
    <scope>NUCLEOTIDE SEQUENCE [LARGE SCALE GENOMIC DNA]</scope>
</reference>
<evidence type="ECO:0000256" key="1">
    <source>
        <dbReference type="SAM" id="Phobius"/>
    </source>
</evidence>
<evidence type="ECO:0000313" key="4">
    <source>
        <dbReference type="Proteomes" id="UP000034531"/>
    </source>
</evidence>
<gene>
    <name evidence="3" type="ORF">UT84_C0002G0068</name>
</gene>
<keyword evidence="1" id="KW-0812">Transmembrane</keyword>
<feature type="transmembrane region" description="Helical" evidence="1">
    <location>
        <begin position="55"/>
        <end position="79"/>
    </location>
</feature>
<name>A0A0G0ULW6_9BACT</name>
<evidence type="ECO:0000259" key="2">
    <source>
        <dbReference type="Pfam" id="PF03703"/>
    </source>
</evidence>
<accession>A0A0G0ULW6</accession>
<evidence type="ECO:0000313" key="3">
    <source>
        <dbReference type="EMBL" id="KKR51207.1"/>
    </source>
</evidence>
<feature type="transmembrane region" description="Helical" evidence="1">
    <location>
        <begin position="27"/>
        <end position="49"/>
    </location>
</feature>
<dbReference type="PANTHER" id="PTHR34473">
    <property type="entry name" value="UPF0699 TRANSMEMBRANE PROTEIN YDBS"/>
    <property type="match status" value="1"/>
</dbReference>
<dbReference type="Pfam" id="PF03703">
    <property type="entry name" value="bPH_2"/>
    <property type="match status" value="1"/>
</dbReference>
<organism evidence="3 4">
    <name type="scientific">Candidatus Curtissbacteria bacterium GW2011_GWA1_40_16</name>
    <dbReference type="NCBI Taxonomy" id="1618405"/>
    <lineage>
        <taxon>Bacteria</taxon>
        <taxon>Candidatus Curtissiibacteriota</taxon>
    </lineage>
</organism>
<dbReference type="EMBL" id="LBYI01000002">
    <property type="protein sequence ID" value="KKR51207.1"/>
    <property type="molecule type" value="Genomic_DNA"/>
</dbReference>
<dbReference type="InterPro" id="IPR005182">
    <property type="entry name" value="YdbS-like_PH"/>
</dbReference>
<comment type="caution">
    <text evidence="3">The sequence shown here is derived from an EMBL/GenBank/DDBJ whole genome shotgun (WGS) entry which is preliminary data.</text>
</comment>
<protein>
    <submittedName>
        <fullName evidence="3">Membrane-flanked domain DUF304</fullName>
    </submittedName>
</protein>
<dbReference type="PANTHER" id="PTHR34473:SF2">
    <property type="entry name" value="UPF0699 TRANSMEMBRANE PROTEIN YDBT"/>
    <property type="match status" value="1"/>
</dbReference>
<keyword evidence="1" id="KW-0472">Membrane</keyword>
<keyword evidence="1" id="KW-1133">Transmembrane helix</keyword>
<dbReference type="AlphaFoldDB" id="A0A0G0ULW6"/>
<sequence>MPFITPGISKTRESYPLSPKKVIKKTLSSLIIIFILLLVIYIFVAIFVATTAAGIFGSAMAGIIISFFVFLIIFLLILIPTYVYQKWYYTVYFYDLTEHFIVIKKGVFTPKEISVPYERVQDIYMDQDLLDRMFGLYDVHISSATISSGFEAHIDGVEKTAAEGLKNLLLTTVQTKIKRTNGNKAEAVQDGSPTTS</sequence>
<proteinExistence type="predicted"/>
<dbReference type="Proteomes" id="UP000034531">
    <property type="component" value="Unassembled WGS sequence"/>
</dbReference>
<feature type="domain" description="YdbS-like PH" evidence="2">
    <location>
        <begin position="90"/>
        <end position="168"/>
    </location>
</feature>